<dbReference type="EMBL" id="CM009305">
    <property type="protein sequence ID" value="PNS97550.1"/>
    <property type="molecule type" value="Genomic_DNA"/>
</dbReference>
<dbReference type="HOGENOM" id="CLU_2726914_0_0_1"/>
<name>U5FNF8_POPTR</name>
<dbReference type="InParanoid" id="U5FNF8"/>
<evidence type="ECO:0000313" key="1">
    <source>
        <dbReference type="EMBL" id="PNS97550.1"/>
    </source>
</evidence>
<dbReference type="AlphaFoldDB" id="U5FNF8"/>
<organism evidence="1 2">
    <name type="scientific">Populus trichocarpa</name>
    <name type="common">Western balsam poplar</name>
    <name type="synonym">Populus balsamifera subsp. trichocarpa</name>
    <dbReference type="NCBI Taxonomy" id="3694"/>
    <lineage>
        <taxon>Eukaryota</taxon>
        <taxon>Viridiplantae</taxon>
        <taxon>Streptophyta</taxon>
        <taxon>Embryophyta</taxon>
        <taxon>Tracheophyta</taxon>
        <taxon>Spermatophyta</taxon>
        <taxon>Magnoliopsida</taxon>
        <taxon>eudicotyledons</taxon>
        <taxon>Gunneridae</taxon>
        <taxon>Pentapetalae</taxon>
        <taxon>rosids</taxon>
        <taxon>fabids</taxon>
        <taxon>Malpighiales</taxon>
        <taxon>Salicaceae</taxon>
        <taxon>Saliceae</taxon>
        <taxon>Populus</taxon>
    </lineage>
</organism>
<keyword evidence="2" id="KW-1185">Reference proteome</keyword>
<reference evidence="1 2" key="1">
    <citation type="journal article" date="2006" name="Science">
        <title>The genome of black cottonwood, Populus trichocarpa (Torr. &amp; Gray).</title>
        <authorList>
            <person name="Tuskan G.A."/>
            <person name="Difazio S."/>
            <person name="Jansson S."/>
            <person name="Bohlmann J."/>
            <person name="Grigoriev I."/>
            <person name="Hellsten U."/>
            <person name="Putnam N."/>
            <person name="Ralph S."/>
            <person name="Rombauts S."/>
            <person name="Salamov A."/>
            <person name="Schein J."/>
            <person name="Sterck L."/>
            <person name="Aerts A."/>
            <person name="Bhalerao R.R."/>
            <person name="Bhalerao R.P."/>
            <person name="Blaudez D."/>
            <person name="Boerjan W."/>
            <person name="Brun A."/>
            <person name="Brunner A."/>
            <person name="Busov V."/>
            <person name="Campbell M."/>
            <person name="Carlson J."/>
            <person name="Chalot M."/>
            <person name="Chapman J."/>
            <person name="Chen G.L."/>
            <person name="Cooper D."/>
            <person name="Coutinho P.M."/>
            <person name="Couturier J."/>
            <person name="Covert S."/>
            <person name="Cronk Q."/>
            <person name="Cunningham R."/>
            <person name="Davis J."/>
            <person name="Degroeve S."/>
            <person name="Dejardin A."/>
            <person name="Depamphilis C."/>
            <person name="Detter J."/>
            <person name="Dirks B."/>
            <person name="Dubchak I."/>
            <person name="Duplessis S."/>
            <person name="Ehlting J."/>
            <person name="Ellis B."/>
            <person name="Gendler K."/>
            <person name="Goodstein D."/>
            <person name="Gribskov M."/>
            <person name="Grimwood J."/>
            <person name="Groover A."/>
            <person name="Gunter L."/>
            <person name="Hamberger B."/>
            <person name="Heinze B."/>
            <person name="Helariutta Y."/>
            <person name="Henrissat B."/>
            <person name="Holligan D."/>
            <person name="Holt R."/>
            <person name="Huang W."/>
            <person name="Islam-Faridi N."/>
            <person name="Jones S."/>
            <person name="Jones-Rhoades M."/>
            <person name="Jorgensen R."/>
            <person name="Joshi C."/>
            <person name="Kangasjarvi J."/>
            <person name="Karlsson J."/>
            <person name="Kelleher C."/>
            <person name="Kirkpatrick R."/>
            <person name="Kirst M."/>
            <person name="Kohler A."/>
            <person name="Kalluri U."/>
            <person name="Larimer F."/>
            <person name="Leebens-Mack J."/>
            <person name="Leple J.C."/>
            <person name="Locascio P."/>
            <person name="Lou Y."/>
            <person name="Lucas S."/>
            <person name="Martin F."/>
            <person name="Montanini B."/>
            <person name="Napoli C."/>
            <person name="Nelson D.R."/>
            <person name="Nelson C."/>
            <person name="Nieminen K."/>
            <person name="Nilsson O."/>
            <person name="Pereda V."/>
            <person name="Peter G."/>
            <person name="Philippe R."/>
            <person name="Pilate G."/>
            <person name="Poliakov A."/>
            <person name="Razumovskaya J."/>
            <person name="Richardson P."/>
            <person name="Rinaldi C."/>
            <person name="Ritland K."/>
            <person name="Rouze P."/>
            <person name="Ryaboy D."/>
            <person name="Schmutz J."/>
            <person name="Schrader J."/>
            <person name="Segerman B."/>
            <person name="Shin H."/>
            <person name="Siddiqui A."/>
            <person name="Sterky F."/>
            <person name="Terry A."/>
            <person name="Tsai C.J."/>
            <person name="Uberbacher E."/>
            <person name="Unneberg P."/>
            <person name="Vahala J."/>
            <person name="Wall K."/>
            <person name="Wessler S."/>
            <person name="Yang G."/>
            <person name="Yin T."/>
            <person name="Douglas C."/>
            <person name="Marra M."/>
            <person name="Sandberg G."/>
            <person name="Van de Peer Y."/>
            <person name="Rokhsar D."/>
        </authorList>
    </citation>
    <scope>NUCLEOTIDE SEQUENCE [LARGE SCALE GENOMIC DNA]</scope>
    <source>
        <strain evidence="2">cv. Nisqually</strain>
    </source>
</reference>
<gene>
    <name evidence="1" type="ORF">POPTR_016G029000</name>
</gene>
<protein>
    <submittedName>
        <fullName evidence="1">Uncharacterized protein</fullName>
    </submittedName>
</protein>
<proteinExistence type="predicted"/>
<dbReference type="Proteomes" id="UP000006729">
    <property type="component" value="Chromosome 16"/>
</dbReference>
<sequence>MQSKACHLCDFDLKMHLYAELLIKYLHARKQKKRDIYPLGWEASPLRCSHLNSSGFFDLSELNAESQSSDFN</sequence>
<accession>U5FNF8</accession>
<evidence type="ECO:0000313" key="2">
    <source>
        <dbReference type="Proteomes" id="UP000006729"/>
    </source>
</evidence>